<keyword evidence="7 19" id="KW-1003">Cell membrane</keyword>
<evidence type="ECO:0000256" key="10">
    <source>
        <dbReference type="ARBA" id="ARBA00022692"/>
    </source>
</evidence>
<keyword evidence="8 19" id="KW-0169">Cobalamin biosynthesis</keyword>
<dbReference type="PANTHER" id="PTHR34148:SF1">
    <property type="entry name" value="ADENOSYLCOBINAMIDE-GDP RIBAZOLETRANSFERASE"/>
    <property type="match status" value="1"/>
</dbReference>
<evidence type="ECO:0000256" key="8">
    <source>
        <dbReference type="ARBA" id="ARBA00022573"/>
    </source>
</evidence>
<evidence type="ECO:0000256" key="12">
    <source>
        <dbReference type="ARBA" id="ARBA00022989"/>
    </source>
</evidence>
<dbReference type="GO" id="GO:0051073">
    <property type="term" value="F:adenosylcobinamide-GDP ribazoletransferase activity"/>
    <property type="evidence" value="ECO:0007669"/>
    <property type="project" value="UniProtKB-UniRule"/>
</dbReference>
<dbReference type="InterPro" id="IPR003805">
    <property type="entry name" value="CobS"/>
</dbReference>
<evidence type="ECO:0000256" key="11">
    <source>
        <dbReference type="ARBA" id="ARBA00022842"/>
    </source>
</evidence>
<dbReference type="NCBIfam" id="NF001277">
    <property type="entry name" value="PRK00235.1-3"/>
    <property type="match status" value="1"/>
</dbReference>
<evidence type="ECO:0000256" key="16">
    <source>
        <dbReference type="ARBA" id="ARBA00032853"/>
    </source>
</evidence>
<evidence type="ECO:0000256" key="2">
    <source>
        <dbReference type="ARBA" id="ARBA00004651"/>
    </source>
</evidence>
<evidence type="ECO:0000256" key="19">
    <source>
        <dbReference type="HAMAP-Rule" id="MF_00719"/>
    </source>
</evidence>
<evidence type="ECO:0000256" key="6">
    <source>
        <dbReference type="ARBA" id="ARBA00015850"/>
    </source>
</evidence>
<feature type="transmembrane region" description="Helical" evidence="19">
    <location>
        <begin position="63"/>
        <end position="83"/>
    </location>
</feature>
<dbReference type="GO" id="GO:0009236">
    <property type="term" value="P:cobalamin biosynthetic process"/>
    <property type="evidence" value="ECO:0007669"/>
    <property type="project" value="UniProtKB-UniRule"/>
</dbReference>
<evidence type="ECO:0000256" key="15">
    <source>
        <dbReference type="ARBA" id="ARBA00032605"/>
    </source>
</evidence>
<comment type="similarity">
    <text evidence="4 19">Belongs to the CobS family.</text>
</comment>
<evidence type="ECO:0000256" key="9">
    <source>
        <dbReference type="ARBA" id="ARBA00022679"/>
    </source>
</evidence>
<evidence type="ECO:0000256" key="1">
    <source>
        <dbReference type="ARBA" id="ARBA00001946"/>
    </source>
</evidence>
<evidence type="ECO:0000256" key="5">
    <source>
        <dbReference type="ARBA" id="ARBA00013200"/>
    </source>
</evidence>
<evidence type="ECO:0000256" key="17">
    <source>
        <dbReference type="ARBA" id="ARBA00048623"/>
    </source>
</evidence>
<comment type="catalytic activity">
    <reaction evidence="18 19">
        <text>alpha-ribazole 5'-phosphate + adenosylcob(III)inamide-GDP = adenosylcob(III)alamin 5'-phosphate + GMP + H(+)</text>
        <dbReference type="Rhea" id="RHEA:23560"/>
        <dbReference type="ChEBI" id="CHEBI:15378"/>
        <dbReference type="ChEBI" id="CHEBI:57918"/>
        <dbReference type="ChEBI" id="CHEBI:58115"/>
        <dbReference type="ChEBI" id="CHEBI:60487"/>
        <dbReference type="ChEBI" id="CHEBI:60493"/>
        <dbReference type="EC" id="2.7.8.26"/>
    </reaction>
</comment>
<keyword evidence="9 19" id="KW-0808">Transferase</keyword>
<dbReference type="OrthoDB" id="9794626at2"/>
<dbReference type="EMBL" id="QPID01000006">
    <property type="protein sequence ID" value="RCU49387.1"/>
    <property type="molecule type" value="Genomic_DNA"/>
</dbReference>
<dbReference type="Pfam" id="PF02654">
    <property type="entry name" value="CobS"/>
    <property type="match status" value="1"/>
</dbReference>
<keyword evidence="12 19" id="KW-1133">Transmembrane helix</keyword>
<dbReference type="PANTHER" id="PTHR34148">
    <property type="entry name" value="ADENOSYLCOBINAMIDE-GDP RIBAZOLETRANSFERASE"/>
    <property type="match status" value="1"/>
</dbReference>
<reference evidence="20 21" key="1">
    <citation type="submission" date="2018-07" db="EMBL/GenBank/DDBJ databases">
        <title>Corallincola holothuriorum sp. nov., a new facultative anaerobe isolated from sea cucumber Apostichopus japonicus.</title>
        <authorList>
            <person name="Xia H."/>
        </authorList>
    </citation>
    <scope>NUCLEOTIDE SEQUENCE [LARGE SCALE GENOMIC DNA]</scope>
    <source>
        <strain evidence="20 21">C4</strain>
    </source>
</reference>
<feature type="transmembrane region" description="Helical" evidence="19">
    <location>
        <begin position="113"/>
        <end position="132"/>
    </location>
</feature>
<dbReference type="NCBIfam" id="TIGR00317">
    <property type="entry name" value="cobS"/>
    <property type="match status" value="1"/>
</dbReference>
<feature type="transmembrane region" description="Helical" evidence="19">
    <location>
        <begin position="196"/>
        <end position="215"/>
    </location>
</feature>
<sequence>MNWFQLQWRLFLVAVQFLTRVPVVIPGEFDPRWLSRCCVYFPVVGSLIGLAAAAVYLLCVDALGTTIGVMLSMAASVLITGAFHEDGLADTCDGLGGGLDCVHKLRIMKDSRIGTYGAIGLFMVLMLKAASLTQLQSALIIVVAHAVSRSFSVSFIFNLKYVADAESSKSKPLATRLSALGLLFTMSWAALMLAFIPWQMAVVSLICLVILRVILQQFYIRQIGGYTGDTLGAAQQLSELIIYLSCIAVTGTLL</sequence>
<dbReference type="HAMAP" id="MF_00719">
    <property type="entry name" value="CobS"/>
    <property type="match status" value="1"/>
</dbReference>
<dbReference type="GO" id="GO:0005886">
    <property type="term" value="C:plasma membrane"/>
    <property type="evidence" value="ECO:0007669"/>
    <property type="project" value="UniProtKB-SubCell"/>
</dbReference>
<dbReference type="EC" id="2.7.8.26" evidence="5 19"/>
<keyword evidence="11 19" id="KW-0460">Magnesium</keyword>
<gene>
    <name evidence="19" type="primary">cobS</name>
    <name evidence="20" type="ORF">DU002_10685</name>
</gene>
<comment type="pathway">
    <text evidence="3 19">Cofactor biosynthesis; adenosylcobalamin biosynthesis; adenosylcobalamin from cob(II)yrinate a,c-diamide: step 7/7.</text>
</comment>
<keyword evidence="13 19" id="KW-0472">Membrane</keyword>
<evidence type="ECO:0000256" key="14">
    <source>
        <dbReference type="ARBA" id="ARBA00025228"/>
    </source>
</evidence>
<keyword evidence="10 19" id="KW-0812">Transmembrane</keyword>
<feature type="transmembrane region" description="Helical" evidence="19">
    <location>
        <begin position="37"/>
        <end position="57"/>
    </location>
</feature>
<evidence type="ECO:0000256" key="4">
    <source>
        <dbReference type="ARBA" id="ARBA00010561"/>
    </source>
</evidence>
<dbReference type="Proteomes" id="UP000252558">
    <property type="component" value="Unassembled WGS sequence"/>
</dbReference>
<comment type="function">
    <text evidence="14 19">Joins adenosylcobinamide-GDP and alpha-ribazole to generate adenosylcobalamin (Ado-cobalamin). Also synthesizes adenosylcobalamin 5'-phosphate from adenosylcobinamide-GDP and alpha-ribazole 5'-phosphate.</text>
</comment>
<comment type="caution">
    <text evidence="20">The sequence shown here is derived from an EMBL/GenBank/DDBJ whole genome shotgun (WGS) entry which is preliminary data.</text>
</comment>
<dbReference type="UniPathway" id="UPA00148">
    <property type="reaction ID" value="UER00238"/>
</dbReference>
<keyword evidence="21" id="KW-1185">Reference proteome</keyword>
<name>A0A368NFG4_9GAMM</name>
<comment type="catalytic activity">
    <reaction evidence="17 19">
        <text>alpha-ribazole + adenosylcob(III)inamide-GDP = adenosylcob(III)alamin + GMP + H(+)</text>
        <dbReference type="Rhea" id="RHEA:16049"/>
        <dbReference type="ChEBI" id="CHEBI:10329"/>
        <dbReference type="ChEBI" id="CHEBI:15378"/>
        <dbReference type="ChEBI" id="CHEBI:18408"/>
        <dbReference type="ChEBI" id="CHEBI:58115"/>
        <dbReference type="ChEBI" id="CHEBI:60487"/>
        <dbReference type="EC" id="2.7.8.26"/>
    </reaction>
</comment>
<dbReference type="AlphaFoldDB" id="A0A368NFG4"/>
<evidence type="ECO:0000313" key="21">
    <source>
        <dbReference type="Proteomes" id="UP000252558"/>
    </source>
</evidence>
<comment type="cofactor">
    <cofactor evidence="1 19">
        <name>Mg(2+)</name>
        <dbReference type="ChEBI" id="CHEBI:18420"/>
    </cofactor>
</comment>
<evidence type="ECO:0000313" key="20">
    <source>
        <dbReference type="EMBL" id="RCU49387.1"/>
    </source>
</evidence>
<evidence type="ECO:0000256" key="7">
    <source>
        <dbReference type="ARBA" id="ARBA00022475"/>
    </source>
</evidence>
<protein>
    <recommendedName>
        <fullName evidence="6 19">Adenosylcobinamide-GDP ribazoletransferase</fullName>
        <ecNumber evidence="5 19">2.7.8.26</ecNumber>
    </recommendedName>
    <alternativeName>
        <fullName evidence="16 19">Cobalamin synthase</fullName>
    </alternativeName>
    <alternativeName>
        <fullName evidence="15 19">Cobalamin-5'-phosphate synthase</fullName>
    </alternativeName>
</protein>
<accession>A0A368NFG4</accession>
<evidence type="ECO:0000256" key="13">
    <source>
        <dbReference type="ARBA" id="ARBA00023136"/>
    </source>
</evidence>
<evidence type="ECO:0000256" key="18">
    <source>
        <dbReference type="ARBA" id="ARBA00049504"/>
    </source>
</evidence>
<dbReference type="RefSeq" id="WP_114338383.1">
    <property type="nucleotide sequence ID" value="NZ_QPID01000006.1"/>
</dbReference>
<proteinExistence type="inferred from homology"/>
<evidence type="ECO:0000256" key="3">
    <source>
        <dbReference type="ARBA" id="ARBA00004663"/>
    </source>
</evidence>
<dbReference type="GO" id="GO:0008818">
    <property type="term" value="F:cobalamin 5'-phosphate synthase activity"/>
    <property type="evidence" value="ECO:0007669"/>
    <property type="project" value="UniProtKB-UniRule"/>
</dbReference>
<comment type="subcellular location">
    <subcellularLocation>
        <location evidence="2 19">Cell membrane</location>
        <topology evidence="2 19">Multi-pass membrane protein</topology>
    </subcellularLocation>
</comment>
<organism evidence="20 21">
    <name type="scientific">Corallincola holothuriorum</name>
    <dbReference type="NCBI Taxonomy" id="2282215"/>
    <lineage>
        <taxon>Bacteria</taxon>
        <taxon>Pseudomonadati</taxon>
        <taxon>Pseudomonadota</taxon>
        <taxon>Gammaproteobacteria</taxon>
        <taxon>Alteromonadales</taxon>
        <taxon>Psychromonadaceae</taxon>
        <taxon>Corallincola</taxon>
    </lineage>
</organism>